<protein>
    <submittedName>
        <fullName evidence="2">Uncharacterized protein</fullName>
    </submittedName>
</protein>
<keyword evidence="1" id="KW-1133">Transmembrane helix</keyword>
<dbReference type="AlphaFoldDB" id="A0A8S1KJJ6"/>
<feature type="transmembrane region" description="Helical" evidence="1">
    <location>
        <begin position="417"/>
        <end position="436"/>
    </location>
</feature>
<evidence type="ECO:0000313" key="3">
    <source>
        <dbReference type="Proteomes" id="UP000688137"/>
    </source>
</evidence>
<gene>
    <name evidence="2" type="ORF">PPRIM_AZ9-3.1.T0230098</name>
</gene>
<dbReference type="EMBL" id="CAJJDM010000021">
    <property type="protein sequence ID" value="CAD8055278.1"/>
    <property type="molecule type" value="Genomic_DNA"/>
</dbReference>
<evidence type="ECO:0000256" key="1">
    <source>
        <dbReference type="SAM" id="Phobius"/>
    </source>
</evidence>
<keyword evidence="1" id="KW-0472">Membrane</keyword>
<keyword evidence="1" id="KW-0812">Transmembrane</keyword>
<organism evidence="2 3">
    <name type="scientific">Paramecium primaurelia</name>
    <dbReference type="NCBI Taxonomy" id="5886"/>
    <lineage>
        <taxon>Eukaryota</taxon>
        <taxon>Sar</taxon>
        <taxon>Alveolata</taxon>
        <taxon>Ciliophora</taxon>
        <taxon>Intramacronucleata</taxon>
        <taxon>Oligohymenophorea</taxon>
        <taxon>Peniculida</taxon>
        <taxon>Parameciidae</taxon>
        <taxon>Paramecium</taxon>
    </lineage>
</organism>
<sequence>MQSKQGLDYEGRVFRCFAVYDCNKQQVLISIKRHCGNLFTETILKVKEYVKQNLLDSQRNQINIPGGQRCEWHGILDERTNCYFLMMTFPGSQQSAIRQSLLELQQIVHYVPNYQNFNDTTFPQQKKNDLQAKLDELEYKYVKEIGTEGQPDENERGIQQEQNKPSNNFLQSTPHISQIRNPVQQQQQQQSKISDQYRKFSVYRCFMVYNVNGNKTLFCLKRGTSKSFDDTKGSIINQLKKQLNETTKFEIYAQGNQRSEWHGILDEKKSCYFLMMTFPSTTKKNVLEALEDLKKTFVQIPNYDTILPNDLERRLKSDIQKQIDNLEVKYFNLNGNEGVASDNEQSEIRRDFITSNQITQTNQKLNPPSVIKENDSFNPPEISESGKNLYETLELNIKKELEELATFKPILKDAQTYIFVGIGITFTLFLSLIIIIA</sequence>
<keyword evidence="3" id="KW-1185">Reference proteome</keyword>
<comment type="caution">
    <text evidence="2">The sequence shown here is derived from an EMBL/GenBank/DDBJ whole genome shotgun (WGS) entry which is preliminary data.</text>
</comment>
<dbReference type="Proteomes" id="UP000688137">
    <property type="component" value="Unassembled WGS sequence"/>
</dbReference>
<dbReference type="OMA" id="CYFLMMT"/>
<accession>A0A8S1KJJ6</accession>
<evidence type="ECO:0000313" key="2">
    <source>
        <dbReference type="EMBL" id="CAD8055278.1"/>
    </source>
</evidence>
<name>A0A8S1KJJ6_PARPR</name>
<reference evidence="2" key="1">
    <citation type="submission" date="2021-01" db="EMBL/GenBank/DDBJ databases">
        <authorList>
            <consortium name="Genoscope - CEA"/>
            <person name="William W."/>
        </authorList>
    </citation>
    <scope>NUCLEOTIDE SEQUENCE</scope>
</reference>
<proteinExistence type="predicted"/>